<dbReference type="AlphaFoldDB" id="A0A2I0A5S6"/>
<dbReference type="EMBL" id="KZ452015">
    <property type="protein sequence ID" value="PKA50899.1"/>
    <property type="molecule type" value="Genomic_DNA"/>
</dbReference>
<dbReference type="Proteomes" id="UP000236161">
    <property type="component" value="Unassembled WGS sequence"/>
</dbReference>
<proteinExistence type="predicted"/>
<evidence type="ECO:0000256" key="1">
    <source>
        <dbReference type="SAM" id="MobiDB-lite"/>
    </source>
</evidence>
<feature type="compositionally biased region" description="Low complexity" evidence="1">
    <location>
        <begin position="108"/>
        <end position="132"/>
    </location>
</feature>
<organism evidence="2 3">
    <name type="scientific">Apostasia shenzhenica</name>
    <dbReference type="NCBI Taxonomy" id="1088818"/>
    <lineage>
        <taxon>Eukaryota</taxon>
        <taxon>Viridiplantae</taxon>
        <taxon>Streptophyta</taxon>
        <taxon>Embryophyta</taxon>
        <taxon>Tracheophyta</taxon>
        <taxon>Spermatophyta</taxon>
        <taxon>Magnoliopsida</taxon>
        <taxon>Liliopsida</taxon>
        <taxon>Asparagales</taxon>
        <taxon>Orchidaceae</taxon>
        <taxon>Apostasioideae</taxon>
        <taxon>Apostasia</taxon>
    </lineage>
</organism>
<dbReference type="OrthoDB" id="695262at2759"/>
<keyword evidence="3" id="KW-1185">Reference proteome</keyword>
<sequence length="189" mass="20022">MGQITGHRRPASSPAAAAAAPVEALINVPAAAATPIGYRRNPVILRGTSKQSARFAEVAGRTIAECAAICCCCPCGIVNLVILAVVRLPAGLCRRALRKRTLRRSSKKSSALIGSTSSSGSGTSGSSKTGSSIDENFPEFCRMGVVMVVGDPWPARSPSTELIQLEKEVWSNFYGCGFWRSPSQREDDH</sequence>
<reference evidence="2 3" key="1">
    <citation type="journal article" date="2017" name="Nature">
        <title>The Apostasia genome and the evolution of orchids.</title>
        <authorList>
            <person name="Zhang G.Q."/>
            <person name="Liu K.W."/>
            <person name="Li Z."/>
            <person name="Lohaus R."/>
            <person name="Hsiao Y.Y."/>
            <person name="Niu S.C."/>
            <person name="Wang J.Y."/>
            <person name="Lin Y.C."/>
            <person name="Xu Q."/>
            <person name="Chen L.J."/>
            <person name="Yoshida K."/>
            <person name="Fujiwara S."/>
            <person name="Wang Z.W."/>
            <person name="Zhang Y.Q."/>
            <person name="Mitsuda N."/>
            <person name="Wang M."/>
            <person name="Liu G.H."/>
            <person name="Pecoraro L."/>
            <person name="Huang H.X."/>
            <person name="Xiao X.J."/>
            <person name="Lin M."/>
            <person name="Wu X.Y."/>
            <person name="Wu W.L."/>
            <person name="Chen Y.Y."/>
            <person name="Chang S.B."/>
            <person name="Sakamoto S."/>
            <person name="Ohme-Takagi M."/>
            <person name="Yagi M."/>
            <person name="Zeng S.J."/>
            <person name="Shen C.Y."/>
            <person name="Yeh C.M."/>
            <person name="Luo Y.B."/>
            <person name="Tsai W.C."/>
            <person name="Van de Peer Y."/>
            <person name="Liu Z.J."/>
        </authorList>
    </citation>
    <scope>NUCLEOTIDE SEQUENCE [LARGE SCALE GENOMIC DNA]</scope>
    <source>
        <strain evidence="3">cv. Shenzhen</strain>
        <tissue evidence="2">Stem</tissue>
    </source>
</reference>
<gene>
    <name evidence="2" type="ORF">AXF42_Ash007554</name>
</gene>
<dbReference type="PANTHER" id="PTHR33264:SF8">
    <property type="entry name" value="EXPRESSED PROTEIN"/>
    <property type="match status" value="1"/>
</dbReference>
<accession>A0A2I0A5S6</accession>
<dbReference type="PANTHER" id="PTHR33264">
    <property type="entry name" value="EXPRESSED PROTEIN"/>
    <property type="match status" value="1"/>
</dbReference>
<name>A0A2I0A5S6_9ASPA</name>
<dbReference type="STRING" id="1088818.A0A2I0A5S6"/>
<evidence type="ECO:0000313" key="3">
    <source>
        <dbReference type="Proteomes" id="UP000236161"/>
    </source>
</evidence>
<protein>
    <submittedName>
        <fullName evidence="2">Uncharacterized protein</fullName>
    </submittedName>
</protein>
<evidence type="ECO:0000313" key="2">
    <source>
        <dbReference type="EMBL" id="PKA50899.1"/>
    </source>
</evidence>
<feature type="region of interest" description="Disordered" evidence="1">
    <location>
        <begin position="107"/>
        <end position="132"/>
    </location>
</feature>